<evidence type="ECO:0000259" key="10">
    <source>
        <dbReference type="PROSITE" id="PS50850"/>
    </source>
</evidence>
<feature type="transmembrane region" description="Helical" evidence="9">
    <location>
        <begin position="291"/>
        <end position="308"/>
    </location>
</feature>
<feature type="transmembrane region" description="Helical" evidence="9">
    <location>
        <begin position="410"/>
        <end position="430"/>
    </location>
</feature>
<accession>A0A7J5TWQ4</accession>
<feature type="transmembrane region" description="Helical" evidence="9">
    <location>
        <begin position="155"/>
        <end position="174"/>
    </location>
</feature>
<evidence type="ECO:0000313" key="12">
    <source>
        <dbReference type="Proteomes" id="UP000488299"/>
    </source>
</evidence>
<comment type="subcellular location">
    <subcellularLocation>
        <location evidence="1">Cell membrane</location>
        <topology evidence="1">Multi-pass membrane protein</topology>
    </subcellularLocation>
    <subcellularLocation>
        <location evidence="8">Membrane</location>
        <topology evidence="8">Multi-pass membrane protein</topology>
    </subcellularLocation>
</comment>
<feature type="transmembrane region" description="Helical" evidence="9">
    <location>
        <begin position="93"/>
        <end position="109"/>
    </location>
</feature>
<evidence type="ECO:0000313" key="11">
    <source>
        <dbReference type="EMBL" id="KAB7729069.1"/>
    </source>
</evidence>
<dbReference type="GO" id="GO:1904680">
    <property type="term" value="F:peptide transmembrane transporter activity"/>
    <property type="evidence" value="ECO:0007669"/>
    <property type="project" value="InterPro"/>
</dbReference>
<dbReference type="PANTHER" id="PTHR23517:SF15">
    <property type="entry name" value="PROTON-DEPENDENT OLIGOPEPTIDE FAMILY TRANSPORT PROTEIN"/>
    <property type="match status" value="1"/>
</dbReference>
<dbReference type="RefSeq" id="WP_152125181.1">
    <property type="nucleotide sequence ID" value="NZ_WELI01000006.1"/>
</dbReference>
<evidence type="ECO:0000256" key="8">
    <source>
        <dbReference type="RuleBase" id="RU003755"/>
    </source>
</evidence>
<evidence type="ECO:0000256" key="1">
    <source>
        <dbReference type="ARBA" id="ARBA00004651"/>
    </source>
</evidence>
<proteinExistence type="inferred from homology"/>
<evidence type="ECO:0000256" key="2">
    <source>
        <dbReference type="ARBA" id="ARBA00022448"/>
    </source>
</evidence>
<feature type="transmembrane region" description="Helical" evidence="9">
    <location>
        <begin position="12"/>
        <end position="30"/>
    </location>
</feature>
<name>A0A7J5TWQ4_9BACT</name>
<dbReference type="Proteomes" id="UP000488299">
    <property type="component" value="Unassembled WGS sequence"/>
</dbReference>
<dbReference type="EMBL" id="WELI01000006">
    <property type="protein sequence ID" value="KAB7729069.1"/>
    <property type="molecule type" value="Genomic_DNA"/>
</dbReference>
<evidence type="ECO:0000256" key="5">
    <source>
        <dbReference type="ARBA" id="ARBA00022856"/>
    </source>
</evidence>
<keyword evidence="5" id="KW-0653">Protein transport</keyword>
<gene>
    <name evidence="11" type="ORF">F5984_15580</name>
</gene>
<dbReference type="GO" id="GO:0006857">
    <property type="term" value="P:oligopeptide transport"/>
    <property type="evidence" value="ECO:0007669"/>
    <property type="project" value="InterPro"/>
</dbReference>
<evidence type="ECO:0000256" key="9">
    <source>
        <dbReference type="SAM" id="Phobius"/>
    </source>
</evidence>
<dbReference type="AlphaFoldDB" id="A0A7J5TWQ4"/>
<dbReference type="Gene3D" id="1.20.1250.20">
    <property type="entry name" value="MFS general substrate transporter like domains"/>
    <property type="match status" value="1"/>
</dbReference>
<dbReference type="PROSITE" id="PS50850">
    <property type="entry name" value="MFS"/>
    <property type="match status" value="1"/>
</dbReference>
<keyword evidence="5" id="KW-0571">Peptide transport</keyword>
<feature type="transmembrane region" description="Helical" evidence="9">
    <location>
        <begin position="371"/>
        <end position="390"/>
    </location>
</feature>
<feature type="transmembrane region" description="Helical" evidence="9">
    <location>
        <begin position="442"/>
        <end position="462"/>
    </location>
</feature>
<keyword evidence="12" id="KW-1185">Reference proteome</keyword>
<sequence length="505" mass="54214">MESTATKTIPSTTLFGHPVGLFVLFFTEMWERFSYYGMRAILLLFLLDKVGGGMGLNESEGAAIYGIYTASVYLLSLPGGWIADNLLGQQKSIWYGGIIIMLGHIILAIPGSEALFFAGLCTVAIGTGLLKPNISSIVGELYPEGGARKDSAFSIFYMGINIGSLLGISIVGYLGQKVGWHYGFGAAAVAMFLGLTTFKIFSKRYLGDHGNVLAQTPTDAAATTGGNRSMLIFLAALVLLLAGLQLTGVIDMTTAQGLAQAMGTIISLVAIGYFAYILLGGGLTTVEKKRVVVLFAFFLAAAMFWAGFEQQGSSLQLFSDRYTDLNILGWQMPSSWFQNFNPAFILIFSPVLASLWVFIDKRKLSYPAPAKLATGLLLLGSGYLFMVVASNQALAGQATGTLVSPLFLTFTYLFHTLGELFLSPVGLSAFSKLAPKRYTSQLMGIWFVGASLGNLIAGLFAGGFDEENVQQMPAMFQSVALFSLGFGLLLLLLSKPMKKWMGGIE</sequence>
<dbReference type="GO" id="GO:0005886">
    <property type="term" value="C:plasma membrane"/>
    <property type="evidence" value="ECO:0007669"/>
    <property type="project" value="UniProtKB-SubCell"/>
</dbReference>
<dbReference type="InterPro" id="IPR000109">
    <property type="entry name" value="POT_fam"/>
</dbReference>
<feature type="transmembrane region" description="Helical" evidence="9">
    <location>
        <begin position="62"/>
        <end position="81"/>
    </location>
</feature>
<reference evidence="11 12" key="1">
    <citation type="submission" date="2019-10" db="EMBL/GenBank/DDBJ databases">
        <title>Rudanella paleaurantiibacter sp. nov., isolated from sludge.</title>
        <authorList>
            <person name="Xu S.Q."/>
        </authorList>
    </citation>
    <scope>NUCLEOTIDE SEQUENCE [LARGE SCALE GENOMIC DNA]</scope>
    <source>
        <strain evidence="11 12">HX-22-17</strain>
    </source>
</reference>
<dbReference type="InterPro" id="IPR005279">
    <property type="entry name" value="Dipep/tripep_permease"/>
</dbReference>
<keyword evidence="3" id="KW-1003">Cell membrane</keyword>
<dbReference type="NCBIfam" id="TIGR00924">
    <property type="entry name" value="yjdL_sub1_fam"/>
    <property type="match status" value="1"/>
</dbReference>
<dbReference type="InterPro" id="IPR036259">
    <property type="entry name" value="MFS_trans_sf"/>
</dbReference>
<comment type="similarity">
    <text evidence="8">Belongs to the major facilitator superfamily. Proton-dependent oligopeptide transporter (POT/PTR) (TC 2.A.17) family.</text>
</comment>
<protein>
    <submittedName>
        <fullName evidence="11">MFS transporter</fullName>
    </submittedName>
</protein>
<keyword evidence="6 9" id="KW-1133">Transmembrane helix</keyword>
<feature type="transmembrane region" description="Helical" evidence="9">
    <location>
        <begin position="37"/>
        <end position="56"/>
    </location>
</feature>
<feature type="transmembrane region" description="Helical" evidence="9">
    <location>
        <begin position="258"/>
        <end position="279"/>
    </location>
</feature>
<feature type="domain" description="Major facilitator superfamily (MFS) profile" evidence="10">
    <location>
        <begin position="23"/>
        <end position="498"/>
    </location>
</feature>
<dbReference type="InterPro" id="IPR020846">
    <property type="entry name" value="MFS_dom"/>
</dbReference>
<evidence type="ECO:0000256" key="7">
    <source>
        <dbReference type="ARBA" id="ARBA00023136"/>
    </source>
</evidence>
<evidence type="ECO:0000256" key="4">
    <source>
        <dbReference type="ARBA" id="ARBA00022692"/>
    </source>
</evidence>
<feature type="transmembrane region" description="Helical" evidence="9">
    <location>
        <begin position="340"/>
        <end position="359"/>
    </location>
</feature>
<dbReference type="InterPro" id="IPR018456">
    <property type="entry name" value="PTR2_symporter_CS"/>
</dbReference>
<keyword evidence="7 9" id="KW-0472">Membrane</keyword>
<comment type="caution">
    <text evidence="11">The sequence shown here is derived from an EMBL/GenBank/DDBJ whole genome shotgun (WGS) entry which is preliminary data.</text>
</comment>
<dbReference type="Pfam" id="PF00854">
    <property type="entry name" value="PTR2"/>
    <property type="match status" value="1"/>
</dbReference>
<evidence type="ECO:0000256" key="3">
    <source>
        <dbReference type="ARBA" id="ARBA00022475"/>
    </source>
</evidence>
<dbReference type="InterPro" id="IPR050171">
    <property type="entry name" value="MFS_Transporters"/>
</dbReference>
<dbReference type="CDD" id="cd17346">
    <property type="entry name" value="MFS_DtpA_like"/>
    <property type="match status" value="1"/>
</dbReference>
<feature type="transmembrane region" description="Helical" evidence="9">
    <location>
        <begin position="231"/>
        <end position="252"/>
    </location>
</feature>
<dbReference type="PANTHER" id="PTHR23517">
    <property type="entry name" value="RESISTANCE PROTEIN MDTM, PUTATIVE-RELATED-RELATED"/>
    <property type="match status" value="1"/>
</dbReference>
<organism evidence="11 12">
    <name type="scientific">Rudanella paleaurantiibacter</name>
    <dbReference type="NCBI Taxonomy" id="2614655"/>
    <lineage>
        <taxon>Bacteria</taxon>
        <taxon>Pseudomonadati</taxon>
        <taxon>Bacteroidota</taxon>
        <taxon>Cytophagia</taxon>
        <taxon>Cytophagales</taxon>
        <taxon>Cytophagaceae</taxon>
        <taxon>Rudanella</taxon>
    </lineage>
</organism>
<feature type="transmembrane region" description="Helical" evidence="9">
    <location>
        <begin position="474"/>
        <end position="493"/>
    </location>
</feature>
<feature type="transmembrane region" description="Helical" evidence="9">
    <location>
        <begin position="180"/>
        <end position="201"/>
    </location>
</feature>
<keyword evidence="4 8" id="KW-0812">Transmembrane</keyword>
<keyword evidence="2 8" id="KW-0813">Transport</keyword>
<dbReference type="SUPFAM" id="SSF103473">
    <property type="entry name" value="MFS general substrate transporter"/>
    <property type="match status" value="2"/>
</dbReference>
<evidence type="ECO:0000256" key="6">
    <source>
        <dbReference type="ARBA" id="ARBA00022989"/>
    </source>
</evidence>
<dbReference type="PROSITE" id="PS01023">
    <property type="entry name" value="PTR2_2"/>
    <property type="match status" value="1"/>
</dbReference>